<accession>A0ABR4FVH0</accession>
<gene>
    <name evidence="1" type="ORF">BJX66DRAFT_311868</name>
</gene>
<protein>
    <submittedName>
        <fullName evidence="1">Uncharacterized protein</fullName>
    </submittedName>
</protein>
<comment type="caution">
    <text evidence="1">The sequence shown here is derived from an EMBL/GenBank/DDBJ whole genome shotgun (WGS) entry which is preliminary data.</text>
</comment>
<evidence type="ECO:0000313" key="2">
    <source>
        <dbReference type="Proteomes" id="UP001610563"/>
    </source>
</evidence>
<reference evidence="1 2" key="1">
    <citation type="submission" date="2024-07" db="EMBL/GenBank/DDBJ databases">
        <title>Section-level genome sequencing and comparative genomics of Aspergillus sections Usti and Cavernicolus.</title>
        <authorList>
            <consortium name="Lawrence Berkeley National Laboratory"/>
            <person name="Nybo J.L."/>
            <person name="Vesth T.C."/>
            <person name="Theobald S."/>
            <person name="Frisvad J.C."/>
            <person name="Larsen T.O."/>
            <person name="Kjaerboelling I."/>
            <person name="Rothschild-Mancinelli K."/>
            <person name="Lyhne E.K."/>
            <person name="Kogle M.E."/>
            <person name="Barry K."/>
            <person name="Clum A."/>
            <person name="Na H."/>
            <person name="Ledsgaard L."/>
            <person name="Lin J."/>
            <person name="Lipzen A."/>
            <person name="Kuo A."/>
            <person name="Riley R."/>
            <person name="Mondo S."/>
            <person name="Labutti K."/>
            <person name="Haridas S."/>
            <person name="Pangalinan J."/>
            <person name="Salamov A.A."/>
            <person name="Simmons B.A."/>
            <person name="Magnuson J.K."/>
            <person name="Chen J."/>
            <person name="Drula E."/>
            <person name="Henrissat B."/>
            <person name="Wiebenga A."/>
            <person name="Lubbers R.J."/>
            <person name="Gomes A.C."/>
            <person name="Makela M.R."/>
            <person name="Stajich J."/>
            <person name="Grigoriev I.V."/>
            <person name="Mortensen U.H."/>
            <person name="De Vries R.P."/>
            <person name="Baker S.E."/>
            <person name="Andersen M.R."/>
        </authorList>
    </citation>
    <scope>NUCLEOTIDE SEQUENCE [LARGE SCALE GENOMIC DNA]</scope>
    <source>
        <strain evidence="1 2">CBS 209.92</strain>
    </source>
</reference>
<evidence type="ECO:0000313" key="1">
    <source>
        <dbReference type="EMBL" id="KAL2786958.1"/>
    </source>
</evidence>
<sequence>MWETIIAAYKVTLGQPCQHPRDSPLDCVIPDRVITTSMAAPTSGPRDDRVSVVQVARNATAQFLACSGALAILQKHCCLNCAYKEAVGDSERRVRMVIAG</sequence>
<dbReference type="EMBL" id="JBFTWV010000106">
    <property type="protein sequence ID" value="KAL2786958.1"/>
    <property type="molecule type" value="Genomic_DNA"/>
</dbReference>
<keyword evidence="2" id="KW-1185">Reference proteome</keyword>
<organism evidence="1 2">
    <name type="scientific">Aspergillus keveii</name>
    <dbReference type="NCBI Taxonomy" id="714993"/>
    <lineage>
        <taxon>Eukaryota</taxon>
        <taxon>Fungi</taxon>
        <taxon>Dikarya</taxon>
        <taxon>Ascomycota</taxon>
        <taxon>Pezizomycotina</taxon>
        <taxon>Eurotiomycetes</taxon>
        <taxon>Eurotiomycetidae</taxon>
        <taxon>Eurotiales</taxon>
        <taxon>Aspergillaceae</taxon>
        <taxon>Aspergillus</taxon>
        <taxon>Aspergillus subgen. Nidulantes</taxon>
    </lineage>
</organism>
<dbReference type="Proteomes" id="UP001610563">
    <property type="component" value="Unassembled WGS sequence"/>
</dbReference>
<name>A0ABR4FVH0_9EURO</name>
<proteinExistence type="predicted"/>